<dbReference type="EMBL" id="JACHEU010000001">
    <property type="protein sequence ID" value="MBB6011395.1"/>
    <property type="molecule type" value="Genomic_DNA"/>
</dbReference>
<name>A0A7W9S003_9HYPH</name>
<proteinExistence type="inferred from homology"/>
<evidence type="ECO:0000256" key="3">
    <source>
        <dbReference type="RuleBase" id="RU003707"/>
    </source>
</evidence>
<comment type="caution">
    <text evidence="4">The sequence shown here is derived from an EMBL/GenBank/DDBJ whole genome shotgun (WGS) entry which is preliminary data.</text>
</comment>
<dbReference type="PANTHER" id="PTHR11941:SF54">
    <property type="entry name" value="ENOYL-COA HYDRATASE, MITOCHONDRIAL"/>
    <property type="match status" value="1"/>
</dbReference>
<dbReference type="SUPFAM" id="SSF52096">
    <property type="entry name" value="ClpP/crotonase"/>
    <property type="match status" value="1"/>
</dbReference>
<comment type="similarity">
    <text evidence="1 3">Belongs to the enoyl-CoA hydratase/isomerase family.</text>
</comment>
<dbReference type="InterPro" id="IPR014748">
    <property type="entry name" value="Enoyl-CoA_hydra_C"/>
</dbReference>
<evidence type="ECO:0000256" key="2">
    <source>
        <dbReference type="ARBA" id="ARBA00023239"/>
    </source>
</evidence>
<dbReference type="RefSeq" id="WP_183826149.1">
    <property type="nucleotide sequence ID" value="NZ_JACHEU010000001.1"/>
</dbReference>
<evidence type="ECO:0000313" key="4">
    <source>
        <dbReference type="EMBL" id="MBB6011395.1"/>
    </source>
</evidence>
<dbReference type="Pfam" id="PF00378">
    <property type="entry name" value="ECH_1"/>
    <property type="match status" value="1"/>
</dbReference>
<dbReference type="CDD" id="cd06558">
    <property type="entry name" value="crotonase-like"/>
    <property type="match status" value="1"/>
</dbReference>
<accession>A0A7W9S003</accession>
<dbReference type="Gene3D" id="3.90.226.10">
    <property type="entry name" value="2-enoyl-CoA Hydratase, Chain A, domain 1"/>
    <property type="match status" value="1"/>
</dbReference>
<protein>
    <submittedName>
        <fullName evidence="4">Enoyl-CoA hydratase/carnithine racemase</fullName>
    </submittedName>
</protein>
<gene>
    <name evidence="4" type="ORF">HNR59_000740</name>
</gene>
<dbReference type="InterPro" id="IPR029045">
    <property type="entry name" value="ClpP/crotonase-like_dom_sf"/>
</dbReference>
<evidence type="ECO:0000256" key="1">
    <source>
        <dbReference type="ARBA" id="ARBA00005254"/>
    </source>
</evidence>
<dbReference type="Gene3D" id="1.10.12.10">
    <property type="entry name" value="Lyase 2-enoyl-coa Hydratase, Chain A, domain 2"/>
    <property type="match status" value="1"/>
</dbReference>
<dbReference type="InterPro" id="IPR001753">
    <property type="entry name" value="Enoyl-CoA_hydra/iso"/>
</dbReference>
<evidence type="ECO:0000313" key="5">
    <source>
        <dbReference type="Proteomes" id="UP000533306"/>
    </source>
</evidence>
<keyword evidence="2" id="KW-0456">Lyase</keyword>
<dbReference type="InterPro" id="IPR018376">
    <property type="entry name" value="Enoyl-CoA_hyd/isom_CS"/>
</dbReference>
<dbReference type="Proteomes" id="UP000533306">
    <property type="component" value="Unassembled WGS sequence"/>
</dbReference>
<dbReference type="PROSITE" id="PS00166">
    <property type="entry name" value="ENOYL_COA_HYDRATASE"/>
    <property type="match status" value="1"/>
</dbReference>
<organism evidence="4 5">
    <name type="scientific">Aquamicrobium lusatiense</name>
    <dbReference type="NCBI Taxonomy" id="89772"/>
    <lineage>
        <taxon>Bacteria</taxon>
        <taxon>Pseudomonadati</taxon>
        <taxon>Pseudomonadota</taxon>
        <taxon>Alphaproteobacteria</taxon>
        <taxon>Hyphomicrobiales</taxon>
        <taxon>Phyllobacteriaceae</taxon>
        <taxon>Aquamicrobium</taxon>
    </lineage>
</organism>
<keyword evidence="5" id="KW-1185">Reference proteome</keyword>
<dbReference type="GO" id="GO:0016829">
    <property type="term" value="F:lyase activity"/>
    <property type="evidence" value="ECO:0007669"/>
    <property type="project" value="UniProtKB-KW"/>
</dbReference>
<reference evidence="4 5" key="1">
    <citation type="submission" date="2020-08" db="EMBL/GenBank/DDBJ databases">
        <title>Genomic Encyclopedia of Type Strains, Phase IV (KMG-IV): sequencing the most valuable type-strain genomes for metagenomic binning, comparative biology and taxonomic classification.</title>
        <authorList>
            <person name="Goeker M."/>
        </authorList>
    </citation>
    <scope>NUCLEOTIDE SEQUENCE [LARGE SCALE GENOMIC DNA]</scope>
    <source>
        <strain evidence="4 5">DSM 11099</strain>
    </source>
</reference>
<dbReference type="GO" id="GO:0006635">
    <property type="term" value="P:fatty acid beta-oxidation"/>
    <property type="evidence" value="ECO:0007669"/>
    <property type="project" value="TreeGrafter"/>
</dbReference>
<dbReference type="AlphaFoldDB" id="A0A7W9S003"/>
<dbReference type="PANTHER" id="PTHR11941">
    <property type="entry name" value="ENOYL-COA HYDRATASE-RELATED"/>
    <property type="match status" value="1"/>
</dbReference>
<sequence>MSDKTYITMERRDRVGYVTLNRPDKLNAMPRKMYQEISAGLQEYDADDDIWVIVVRGAGDRAFSAGADLELLHGSLTTGPFEWKPFKADRFDMGLQVSKPVIAAVHGFCLAGGMELAMSCDIRIAADNAMFAAPEVKWSVLHGFGALVMPRSAPLGAVMELLMTGRRFDAQEAYRLGIVNRVVPVADLQKTVDDLADEICRNGPLAVRMTKEIVLRGRELPLNDGLRIYRELNKLIHLTEDSTEGAKAWAERRPARYAAR</sequence>